<dbReference type="CDD" id="cd21151">
    <property type="entry name" value="PUA_Nip7-like"/>
    <property type="match status" value="1"/>
</dbReference>
<keyword evidence="2" id="KW-0539">Nucleus</keyword>
<dbReference type="SUPFAM" id="SSF88802">
    <property type="entry name" value="Pre-PUA domain"/>
    <property type="match status" value="1"/>
</dbReference>
<dbReference type="SUPFAM" id="SSF88697">
    <property type="entry name" value="PUA domain-like"/>
    <property type="match status" value="1"/>
</dbReference>
<dbReference type="AlphaFoldDB" id="Q98RN0"/>
<dbReference type="InterPro" id="IPR016686">
    <property type="entry name" value="Ribosomal_synth_fac_NIP7"/>
</dbReference>
<comment type="similarity">
    <text evidence="2">Belongs to the NIP7 family.</text>
</comment>
<keyword evidence="2" id="KW-0690">Ribosome biogenesis</keyword>
<dbReference type="Pfam" id="PF17833">
    <property type="entry name" value="pre-PUA_NIP7"/>
    <property type="match status" value="1"/>
</dbReference>
<feature type="domain" description="UPF0113" evidence="3">
    <location>
        <begin position="122"/>
        <end position="197"/>
    </location>
</feature>
<evidence type="ECO:0000259" key="4">
    <source>
        <dbReference type="Pfam" id="PF17833"/>
    </source>
</evidence>
<dbReference type="GeneID" id="857404"/>
<dbReference type="InterPro" id="IPR040598">
    <property type="entry name" value="NIP7_N"/>
</dbReference>
<feature type="domain" description="60S ribosome subunit biogenesis protein NIP7 pre-PUA" evidence="4">
    <location>
        <begin position="23"/>
        <end position="104"/>
    </location>
</feature>
<dbReference type="InterPro" id="IPR036974">
    <property type="entry name" value="PUA_sf"/>
</dbReference>
<comment type="subunit">
    <text evidence="2">Interacts with pre-ribosome complex.</text>
</comment>
<keyword evidence="1 2" id="KW-0694">RNA-binding</keyword>
<dbReference type="RefSeq" id="XP_001713622.1">
    <property type="nucleotide sequence ID" value="XM_001713570.1"/>
</dbReference>
<dbReference type="GO" id="GO:0005634">
    <property type="term" value="C:nucleus"/>
    <property type="evidence" value="ECO:0007669"/>
    <property type="project" value="InterPro"/>
</dbReference>
<keyword evidence="5" id="KW-0542">Nucleomorph</keyword>
<dbReference type="Gene3D" id="2.30.130.10">
    <property type="entry name" value="PUA domain"/>
    <property type="match status" value="1"/>
</dbReference>
<proteinExistence type="inferred from homology"/>
<evidence type="ECO:0000256" key="2">
    <source>
        <dbReference type="PIRNR" id="PIRNR017190"/>
    </source>
</evidence>
<dbReference type="EMBL" id="AF165818">
    <property type="protein sequence ID" value="AAK39917.1"/>
    <property type="molecule type" value="Genomic_DNA"/>
</dbReference>
<comment type="function">
    <text evidence="2">Required for proper 27S pre-rRNA processing and 60S ribosome subunit assembly.</text>
</comment>
<dbReference type="GO" id="GO:0042255">
    <property type="term" value="P:ribosome assembly"/>
    <property type="evidence" value="ECO:0007669"/>
    <property type="project" value="InterPro"/>
</dbReference>
<gene>
    <name evidence="5" type="primary">nip7</name>
</gene>
<evidence type="ECO:0000259" key="3">
    <source>
        <dbReference type="Pfam" id="PF03657"/>
    </source>
</evidence>
<protein>
    <recommendedName>
        <fullName evidence="2">60S ribosome subunit biogenesis protein NIP7 homolog</fullName>
    </recommendedName>
</protein>
<reference evidence="5 6" key="1">
    <citation type="journal article" date="2001" name="Nature">
        <title>The highly reduced genome of an enslaved algal nucleus.</title>
        <authorList>
            <person name="Douglas S."/>
            <person name="Zauner S."/>
            <person name="Fraunholz M."/>
            <person name="Beaton M."/>
            <person name="Penny S."/>
            <person name="Deng L."/>
            <person name="Wu X."/>
            <person name="Reith M."/>
            <person name="Cavalier-Smith T."/>
            <person name="Maier U."/>
        </authorList>
    </citation>
    <scope>NUCLEOTIDE SEQUENCE [LARGE SCALE GENOMIC DNA]</scope>
</reference>
<dbReference type="InterPro" id="IPR015947">
    <property type="entry name" value="PUA-like_sf"/>
</dbReference>
<geneLocation type="nucleomorph" evidence="5"/>
<evidence type="ECO:0000313" key="6">
    <source>
        <dbReference type="Proteomes" id="UP000242167"/>
    </source>
</evidence>
<dbReference type="Proteomes" id="UP000242167">
    <property type="component" value="Nucleomorph 1"/>
</dbReference>
<dbReference type="PIR" id="F90098">
    <property type="entry name" value="F90098"/>
</dbReference>
<dbReference type="InterPro" id="IPR005155">
    <property type="entry name" value="UPF0113_PUA"/>
</dbReference>
<evidence type="ECO:0000313" key="5">
    <source>
        <dbReference type="EMBL" id="AAK39917.1"/>
    </source>
</evidence>
<dbReference type="Pfam" id="PF03657">
    <property type="entry name" value="UPF0113"/>
    <property type="match status" value="1"/>
</dbReference>
<accession>Q98RN0</accession>
<sequence>MYKIFLHYKYTLIFNYLFRILMVRSLRYEELRIMFCNILKYIGENISDFIQKVIDLEIYFRLYRKRISFSKKKLINNSNCFTLKKIASVGVFMGKFFIGKRFLFFISFINVIKGFDTYKYGVVSSHGEKHFTKGNNLKRSHFIKISNNFVKGDGIFIKDNSNNILGFGLTTKDYYIVKSNHPNLLLINFSDVGIYIRIKY</sequence>
<dbReference type="PIRSF" id="PIRSF017190">
    <property type="entry name" value="Rbsml_synth_fac_NIP7"/>
    <property type="match status" value="1"/>
</dbReference>
<organism evidence="5 6">
    <name type="scientific">Guillardia theta</name>
    <name type="common">Cryptophyte</name>
    <name type="synonym">Cryptomonas phi</name>
    <dbReference type="NCBI Taxonomy" id="55529"/>
    <lineage>
        <taxon>Eukaryota</taxon>
        <taxon>Cryptophyceae</taxon>
        <taxon>Pyrenomonadales</taxon>
        <taxon>Geminigeraceae</taxon>
        <taxon>Guillardia</taxon>
    </lineage>
</organism>
<name>Q98RN0_GUITH</name>
<dbReference type="Gene3D" id="3.10.450.220">
    <property type="match status" value="1"/>
</dbReference>
<dbReference type="GO" id="GO:0003723">
    <property type="term" value="F:RNA binding"/>
    <property type="evidence" value="ECO:0007669"/>
    <property type="project" value="UniProtKB-KW"/>
</dbReference>
<evidence type="ECO:0000256" key="1">
    <source>
        <dbReference type="ARBA" id="ARBA00022884"/>
    </source>
</evidence>